<dbReference type="AlphaFoldDB" id="A0A1I0NG29"/>
<dbReference type="EMBL" id="FOJI01000003">
    <property type="protein sequence ID" value="SEW00406.1"/>
    <property type="molecule type" value="Genomic_DNA"/>
</dbReference>
<dbReference type="RefSeq" id="WP_092451178.1">
    <property type="nucleotide sequence ID" value="NZ_FOJI01000003.1"/>
</dbReference>
<protein>
    <submittedName>
        <fullName evidence="1">Uncharacterized protein</fullName>
    </submittedName>
</protein>
<name>A0A1I0NG29_9FIRM</name>
<accession>A0A1I0NG29</accession>
<dbReference type="Proteomes" id="UP000199701">
    <property type="component" value="Unassembled WGS sequence"/>
</dbReference>
<keyword evidence="2" id="KW-1185">Reference proteome</keyword>
<reference evidence="1 2" key="1">
    <citation type="submission" date="2016-10" db="EMBL/GenBank/DDBJ databases">
        <authorList>
            <person name="de Groot N.N."/>
        </authorList>
    </citation>
    <scope>NUCLEOTIDE SEQUENCE [LARGE SCALE GENOMIC DNA]</scope>
    <source>
        <strain evidence="1 2">DSM 9179</strain>
    </source>
</reference>
<evidence type="ECO:0000313" key="2">
    <source>
        <dbReference type="Proteomes" id="UP000199701"/>
    </source>
</evidence>
<sequence>MDNDTNEILLLHIIKDKCGLFSIIENNIEQYKKQSGIWTMWGKDNFNTDICLEVAQTRDIFKELQYDLSYLTKVYIKENTRKRYSARRLFEFNQKFSVCECDSNRTCAKYRDIASSYFEVCVYLICNSNETREKRESMELKYAIDNKALYWNAWGKQRKDAKMYYSKKIIK</sequence>
<dbReference type="OrthoDB" id="2055327at2"/>
<organism evidence="1 2">
    <name type="scientific">[Clostridium] fimetarium</name>
    <dbReference type="NCBI Taxonomy" id="99656"/>
    <lineage>
        <taxon>Bacteria</taxon>
        <taxon>Bacillati</taxon>
        <taxon>Bacillota</taxon>
        <taxon>Clostridia</taxon>
        <taxon>Lachnospirales</taxon>
        <taxon>Lachnospiraceae</taxon>
    </lineage>
</organism>
<gene>
    <name evidence="1" type="ORF">SAMN05421659_10384</name>
</gene>
<proteinExistence type="predicted"/>
<evidence type="ECO:0000313" key="1">
    <source>
        <dbReference type="EMBL" id="SEW00406.1"/>
    </source>
</evidence>